<evidence type="ECO:0000256" key="2">
    <source>
        <dbReference type="ARBA" id="ARBA00004651"/>
    </source>
</evidence>
<comment type="caution">
    <text evidence="11">The sequence shown here is derived from an EMBL/GenBank/DDBJ whole genome shotgun (WGS) entry which is preliminary data.</text>
</comment>
<dbReference type="GO" id="GO:0034257">
    <property type="term" value="F:nicotinamide riboside transmembrane transporter activity"/>
    <property type="evidence" value="ECO:0007669"/>
    <property type="project" value="InterPro"/>
</dbReference>
<evidence type="ECO:0000256" key="1">
    <source>
        <dbReference type="ARBA" id="ARBA00002672"/>
    </source>
</evidence>
<organism evidence="11 12">
    <name type="scientific">Pseudoduganella aquatica</name>
    <dbReference type="NCBI Taxonomy" id="2660641"/>
    <lineage>
        <taxon>Bacteria</taxon>
        <taxon>Pseudomonadati</taxon>
        <taxon>Pseudomonadota</taxon>
        <taxon>Betaproteobacteria</taxon>
        <taxon>Burkholderiales</taxon>
        <taxon>Oxalobacteraceae</taxon>
        <taxon>Telluria group</taxon>
        <taxon>Pseudoduganella</taxon>
    </lineage>
</organism>
<comment type="similarity">
    <text evidence="3">Belongs to the nicotinamide ribonucleoside (NR) uptake permease (TC 4.B.1) family.</text>
</comment>
<keyword evidence="5" id="KW-0813">Transport</keyword>
<evidence type="ECO:0000313" key="12">
    <source>
        <dbReference type="Proteomes" id="UP000450676"/>
    </source>
</evidence>
<feature type="transmembrane region" description="Helical" evidence="10">
    <location>
        <begin position="173"/>
        <end position="190"/>
    </location>
</feature>
<dbReference type="PANTHER" id="PTHR36122:SF2">
    <property type="entry name" value="NICOTINAMIDE RIBOSIDE TRANSPORTER PNUC"/>
    <property type="match status" value="1"/>
</dbReference>
<keyword evidence="12" id="KW-1185">Reference proteome</keyword>
<dbReference type="Pfam" id="PF04973">
    <property type="entry name" value="NMN_transporter"/>
    <property type="match status" value="1"/>
</dbReference>
<evidence type="ECO:0000313" key="11">
    <source>
        <dbReference type="EMBL" id="MYN10953.1"/>
    </source>
</evidence>
<dbReference type="Proteomes" id="UP000450676">
    <property type="component" value="Unassembled WGS sequence"/>
</dbReference>
<name>A0A7X4HGP8_9BURK</name>
<gene>
    <name evidence="11" type="ORF">GTP77_26905</name>
</gene>
<evidence type="ECO:0000256" key="7">
    <source>
        <dbReference type="ARBA" id="ARBA00022692"/>
    </source>
</evidence>
<comment type="function">
    <text evidence="1">Required for nicotinamide riboside transport across the inner membrane.</text>
</comment>
<evidence type="ECO:0000256" key="3">
    <source>
        <dbReference type="ARBA" id="ARBA00006669"/>
    </source>
</evidence>
<evidence type="ECO:0000256" key="10">
    <source>
        <dbReference type="SAM" id="Phobius"/>
    </source>
</evidence>
<dbReference type="GO" id="GO:0005886">
    <property type="term" value="C:plasma membrane"/>
    <property type="evidence" value="ECO:0007669"/>
    <property type="project" value="UniProtKB-SubCell"/>
</dbReference>
<dbReference type="AlphaFoldDB" id="A0A7X4HGP8"/>
<dbReference type="RefSeq" id="WP_161075232.1">
    <property type="nucleotide sequence ID" value="NZ_CP086370.1"/>
</dbReference>
<sequence length="207" mass="22962">MNSAIDLLGFSTTPLELLSFVLSVATVLLNIRQNHWAWLFAILSSATYGVVFYGARLYGDMALQAVFITVSFWGWYQWLHGDATHEQLPVTRTTRRGLWLAAAGWAVGFAVLAWFLHRYTDTDVPRTDAFLTAGSLVGQFLLSRKKLENWHVWIVVDVIYVGLYLHKGLMLTALLYGMFVAMAAVGLLAWKKSMGEGGAAAGAMVLK</sequence>
<accession>A0A7X4HGP8</accession>
<protein>
    <recommendedName>
        <fullName evidence="4">Nicotinamide riboside transporter PnuC</fullName>
    </recommendedName>
</protein>
<dbReference type="EMBL" id="WWCU01000049">
    <property type="protein sequence ID" value="MYN10953.1"/>
    <property type="molecule type" value="Genomic_DNA"/>
</dbReference>
<keyword evidence="8 10" id="KW-1133">Transmembrane helix</keyword>
<evidence type="ECO:0000256" key="5">
    <source>
        <dbReference type="ARBA" id="ARBA00022448"/>
    </source>
</evidence>
<dbReference type="PANTHER" id="PTHR36122">
    <property type="entry name" value="NICOTINAMIDE RIBOSIDE TRANSPORTER PNUC"/>
    <property type="match status" value="1"/>
</dbReference>
<dbReference type="NCBIfam" id="TIGR01528">
    <property type="entry name" value="NMN_trans_PnuC"/>
    <property type="match status" value="1"/>
</dbReference>
<evidence type="ECO:0000256" key="6">
    <source>
        <dbReference type="ARBA" id="ARBA00022475"/>
    </source>
</evidence>
<comment type="subcellular location">
    <subcellularLocation>
        <location evidence="2">Cell membrane</location>
        <topology evidence="2">Multi-pass membrane protein</topology>
    </subcellularLocation>
</comment>
<evidence type="ECO:0000256" key="9">
    <source>
        <dbReference type="ARBA" id="ARBA00023136"/>
    </source>
</evidence>
<keyword evidence="7 10" id="KW-0812">Transmembrane</keyword>
<feature type="transmembrane region" description="Helical" evidence="10">
    <location>
        <begin position="7"/>
        <end position="29"/>
    </location>
</feature>
<feature type="transmembrane region" description="Helical" evidence="10">
    <location>
        <begin position="98"/>
        <end position="116"/>
    </location>
</feature>
<keyword evidence="6" id="KW-1003">Cell membrane</keyword>
<feature type="transmembrane region" description="Helical" evidence="10">
    <location>
        <begin position="35"/>
        <end position="54"/>
    </location>
</feature>
<evidence type="ECO:0000256" key="4">
    <source>
        <dbReference type="ARBA" id="ARBA00017522"/>
    </source>
</evidence>
<reference evidence="11 12" key="1">
    <citation type="submission" date="2019-12" db="EMBL/GenBank/DDBJ databases">
        <title>Novel species isolated from a subtropical stream in China.</title>
        <authorList>
            <person name="Lu H."/>
        </authorList>
    </citation>
    <scope>NUCLEOTIDE SEQUENCE [LARGE SCALE GENOMIC DNA]</scope>
    <source>
        <strain evidence="11 12">FT127W</strain>
    </source>
</reference>
<keyword evidence="9 10" id="KW-0472">Membrane</keyword>
<evidence type="ECO:0000256" key="8">
    <source>
        <dbReference type="ARBA" id="ARBA00022989"/>
    </source>
</evidence>
<dbReference type="InterPro" id="IPR006419">
    <property type="entry name" value="NMN_transpt_PnuC"/>
</dbReference>
<proteinExistence type="inferred from homology"/>